<dbReference type="InterPro" id="IPR036388">
    <property type="entry name" value="WH-like_DNA-bd_sf"/>
</dbReference>
<evidence type="ECO:0000259" key="1">
    <source>
        <dbReference type="Pfam" id="PF09339"/>
    </source>
</evidence>
<dbReference type="GO" id="GO:0003677">
    <property type="term" value="F:DNA binding"/>
    <property type="evidence" value="ECO:0007669"/>
    <property type="project" value="InterPro"/>
</dbReference>
<evidence type="ECO:0000313" key="2">
    <source>
        <dbReference type="EMBL" id="MBB4098281.1"/>
    </source>
</evidence>
<reference evidence="2 3" key="1">
    <citation type="submission" date="2020-08" db="EMBL/GenBank/DDBJ databases">
        <title>Genomic Encyclopedia of Type Strains, Phase IV (KMG-IV): sequencing the most valuable type-strain genomes for metagenomic binning, comparative biology and taxonomic classification.</title>
        <authorList>
            <person name="Goeker M."/>
        </authorList>
    </citation>
    <scope>NUCLEOTIDE SEQUENCE [LARGE SCALE GENOMIC DNA]</scope>
    <source>
        <strain evidence="2 3">DSM 101806</strain>
    </source>
</reference>
<dbReference type="GO" id="GO:0006355">
    <property type="term" value="P:regulation of DNA-templated transcription"/>
    <property type="evidence" value="ECO:0007669"/>
    <property type="project" value="InterPro"/>
</dbReference>
<dbReference type="InterPro" id="IPR036390">
    <property type="entry name" value="WH_DNA-bd_sf"/>
</dbReference>
<organism evidence="2 3">
    <name type="scientific">Sphingomonas kyeonggiensis</name>
    <dbReference type="NCBI Taxonomy" id="1268553"/>
    <lineage>
        <taxon>Bacteria</taxon>
        <taxon>Pseudomonadati</taxon>
        <taxon>Pseudomonadota</taxon>
        <taxon>Alphaproteobacteria</taxon>
        <taxon>Sphingomonadales</taxon>
        <taxon>Sphingomonadaceae</taxon>
        <taxon>Sphingomonas</taxon>
    </lineage>
</organism>
<dbReference type="AlphaFoldDB" id="A0A7W6JTL0"/>
<proteinExistence type="predicted"/>
<dbReference type="RefSeq" id="WP_183996948.1">
    <property type="nucleotide sequence ID" value="NZ_JACIEH010000002.1"/>
</dbReference>
<sequence length="292" mass="32418">MTRLLAELQTTVLARAIRMFDGDLDRVTIFAVIARDTYPFDTREGLAPTVSAHSLAMSLSRPYETVRRHVHALVDAGWCARGADGVHANHAEIQSPDLTEFLTLVHDAAVRFVADMARAGVPMPEVGTVRPYHHAAGVQAAIDLMLAVLDTNRRVHADWLELVLFSTIYAANSRLLNADRELAWHYADGRKVPPMHLRQPVRTSNVARALGLPEATVRRRLVRLLEDGRVERVGKKLLASEAWLNRPEAIETSTRSFGTVRLLIARLGVNGFPLHDPARAYLAGRPEPVPFD</sequence>
<dbReference type="InterPro" id="IPR005471">
    <property type="entry name" value="Tscrpt_reg_IclR_N"/>
</dbReference>
<comment type="caution">
    <text evidence="2">The sequence shown here is derived from an EMBL/GenBank/DDBJ whole genome shotgun (WGS) entry which is preliminary data.</text>
</comment>
<evidence type="ECO:0000313" key="3">
    <source>
        <dbReference type="Proteomes" id="UP000557392"/>
    </source>
</evidence>
<dbReference type="EMBL" id="JACIEH010000002">
    <property type="protein sequence ID" value="MBB4098281.1"/>
    <property type="molecule type" value="Genomic_DNA"/>
</dbReference>
<dbReference type="SUPFAM" id="SSF46785">
    <property type="entry name" value="Winged helix' DNA-binding domain"/>
    <property type="match status" value="1"/>
</dbReference>
<accession>A0A7W6JTL0</accession>
<feature type="domain" description="HTH iclR-type" evidence="1">
    <location>
        <begin position="197"/>
        <end position="233"/>
    </location>
</feature>
<name>A0A7W6JTL0_9SPHN</name>
<dbReference type="Gene3D" id="1.10.10.10">
    <property type="entry name" value="Winged helix-like DNA-binding domain superfamily/Winged helix DNA-binding domain"/>
    <property type="match status" value="1"/>
</dbReference>
<protein>
    <recommendedName>
        <fullName evidence="1">HTH iclR-type domain-containing protein</fullName>
    </recommendedName>
</protein>
<dbReference type="Pfam" id="PF09339">
    <property type="entry name" value="HTH_IclR"/>
    <property type="match status" value="1"/>
</dbReference>
<keyword evidence="3" id="KW-1185">Reference proteome</keyword>
<dbReference type="Proteomes" id="UP000557392">
    <property type="component" value="Unassembled WGS sequence"/>
</dbReference>
<gene>
    <name evidence="2" type="ORF">GGR46_001845</name>
</gene>